<sequence length="573" mass="64431">MGPTIEGIIPSKLAAGQTAYKTNAPAIALQRFHNAFPFFIRVALHVIIIRYVPFSPAISIFGHFCYRKNKKQKQKFNMVHKRPFVEEDAFEVSNKQSRQAEDCNLWVLSSEPLFSEALVSECSGEGRFTNANINCDEKFANAIDTKHPEHAEDFKANVPGCTAIPSQGTCSVGEDNSWPEEPLHIASYGECFNPERPIRTISRLEDIYSILLQCPPRKPVLVGPNYQADIPEWEDLSVVGNNCNDSDVLETAACRYGIELMRACIIPMTDLESFAYDDKVGRGRTNCNCEDKDSVRCVRQHILERREELRESLGLERFMELGFCDMGEVVADKWSEEEEHLFHKVVFSNPVSIGRNFWKILASVFPYRTKMDIVSYYFNVFMLRKRSVQNRCESMSIDSDNDEWQGTDDSDNSEVSSEEDEDSVVESLVCQEDFPHHESRENGLCVFHEDAAAETYSGKLFSNRGSVPVAQVNANILEYEQGEHEKQEAQDDSCTSSDMGPASHSQETPLTADNGDRWQGNVNGLNSGGSHGYGSEPCDSKVWDSGYATTCQKNKIDFLPTCSMIEEVFGDGS</sequence>
<evidence type="ECO:0000256" key="1">
    <source>
        <dbReference type="SAM" id="MobiDB-lite"/>
    </source>
</evidence>
<dbReference type="PANTHER" id="PTHR46872">
    <property type="entry name" value="DNA BINDING PROTEIN"/>
    <property type="match status" value="1"/>
</dbReference>
<keyword evidence="3" id="KW-1185">Reference proteome</keyword>
<gene>
    <name evidence="2" type="ORF">V6N12_008702</name>
</gene>
<dbReference type="InterPro" id="IPR009057">
    <property type="entry name" value="Homeodomain-like_sf"/>
</dbReference>
<feature type="compositionally biased region" description="Acidic residues" evidence="1">
    <location>
        <begin position="399"/>
        <end position="424"/>
    </location>
</feature>
<feature type="compositionally biased region" description="Polar residues" evidence="1">
    <location>
        <begin position="492"/>
        <end position="511"/>
    </location>
</feature>
<comment type="caution">
    <text evidence="2">The sequence shown here is derived from an EMBL/GenBank/DDBJ whole genome shotgun (WGS) entry which is preliminary data.</text>
</comment>
<proteinExistence type="predicted"/>
<evidence type="ECO:0008006" key="4">
    <source>
        <dbReference type="Google" id="ProtNLM"/>
    </source>
</evidence>
<reference evidence="2 3" key="1">
    <citation type="journal article" date="2024" name="G3 (Bethesda)">
        <title>Genome assembly of Hibiscus sabdariffa L. provides insights into metabolisms of medicinal natural products.</title>
        <authorList>
            <person name="Kim T."/>
        </authorList>
    </citation>
    <scope>NUCLEOTIDE SEQUENCE [LARGE SCALE GENOMIC DNA]</scope>
    <source>
        <strain evidence="2">TK-2024</strain>
        <tissue evidence="2">Old leaves</tissue>
    </source>
</reference>
<dbReference type="InterPro" id="IPR001005">
    <property type="entry name" value="SANT/Myb"/>
</dbReference>
<dbReference type="SUPFAM" id="SSF46689">
    <property type="entry name" value="Homeodomain-like"/>
    <property type="match status" value="1"/>
</dbReference>
<dbReference type="PANTHER" id="PTHR46872:SF10">
    <property type="entry name" value="MYB-LIKE DOMAIN-CONTAINING PROTEIN"/>
    <property type="match status" value="1"/>
</dbReference>
<dbReference type="Proteomes" id="UP001472677">
    <property type="component" value="Unassembled WGS sequence"/>
</dbReference>
<evidence type="ECO:0000313" key="3">
    <source>
        <dbReference type="Proteomes" id="UP001472677"/>
    </source>
</evidence>
<feature type="region of interest" description="Disordered" evidence="1">
    <location>
        <begin position="396"/>
        <end position="426"/>
    </location>
</feature>
<dbReference type="CDD" id="cd00167">
    <property type="entry name" value="SANT"/>
    <property type="match status" value="1"/>
</dbReference>
<accession>A0ABR2AIQ6</accession>
<evidence type="ECO:0000313" key="2">
    <source>
        <dbReference type="EMBL" id="KAK8493200.1"/>
    </source>
</evidence>
<name>A0ABR2AIQ6_9ROSI</name>
<dbReference type="EMBL" id="JBBPBM010000636">
    <property type="protein sequence ID" value="KAK8493200.1"/>
    <property type="molecule type" value="Genomic_DNA"/>
</dbReference>
<protein>
    <recommendedName>
        <fullName evidence="4">Myb-like domain-containing protein</fullName>
    </recommendedName>
</protein>
<organism evidence="2 3">
    <name type="scientific">Hibiscus sabdariffa</name>
    <name type="common">roselle</name>
    <dbReference type="NCBI Taxonomy" id="183260"/>
    <lineage>
        <taxon>Eukaryota</taxon>
        <taxon>Viridiplantae</taxon>
        <taxon>Streptophyta</taxon>
        <taxon>Embryophyta</taxon>
        <taxon>Tracheophyta</taxon>
        <taxon>Spermatophyta</taxon>
        <taxon>Magnoliopsida</taxon>
        <taxon>eudicotyledons</taxon>
        <taxon>Gunneridae</taxon>
        <taxon>Pentapetalae</taxon>
        <taxon>rosids</taxon>
        <taxon>malvids</taxon>
        <taxon>Malvales</taxon>
        <taxon>Malvaceae</taxon>
        <taxon>Malvoideae</taxon>
        <taxon>Hibiscus</taxon>
    </lineage>
</organism>
<feature type="region of interest" description="Disordered" evidence="1">
    <location>
        <begin position="483"/>
        <end position="535"/>
    </location>
</feature>